<proteinExistence type="predicted"/>
<keyword evidence="1" id="KW-0812">Transmembrane</keyword>
<feature type="transmembrane region" description="Helical" evidence="1">
    <location>
        <begin position="38"/>
        <end position="61"/>
    </location>
</feature>
<dbReference type="EMBL" id="JBHTAX010000001">
    <property type="protein sequence ID" value="MFC7188628.1"/>
    <property type="molecule type" value="Genomic_DNA"/>
</dbReference>
<feature type="transmembrane region" description="Helical" evidence="1">
    <location>
        <begin position="150"/>
        <end position="167"/>
    </location>
</feature>
<evidence type="ECO:0000313" key="3">
    <source>
        <dbReference type="EMBL" id="MFC7188628.1"/>
    </source>
</evidence>
<protein>
    <submittedName>
        <fullName evidence="3">MFS transporter</fullName>
    </submittedName>
</protein>
<dbReference type="InterPro" id="IPR011701">
    <property type="entry name" value="MFS"/>
</dbReference>
<accession>A0ABD5YH13</accession>
<dbReference type="Proteomes" id="UP001596417">
    <property type="component" value="Unassembled WGS sequence"/>
</dbReference>
<dbReference type="PANTHER" id="PTHR23530:SF1">
    <property type="entry name" value="PERMEASE, MAJOR FACILITATOR SUPERFAMILY-RELATED"/>
    <property type="match status" value="1"/>
</dbReference>
<keyword evidence="1" id="KW-1133">Transmembrane helix</keyword>
<dbReference type="InterPro" id="IPR020846">
    <property type="entry name" value="MFS_dom"/>
</dbReference>
<dbReference type="PROSITE" id="PS50850">
    <property type="entry name" value="MFS"/>
    <property type="match status" value="1"/>
</dbReference>
<dbReference type="AlphaFoldDB" id="A0ABD5YH13"/>
<feature type="transmembrane region" description="Helical" evidence="1">
    <location>
        <begin position="12"/>
        <end position="32"/>
    </location>
</feature>
<dbReference type="SUPFAM" id="SSF103473">
    <property type="entry name" value="MFS general substrate transporter"/>
    <property type="match status" value="1"/>
</dbReference>
<feature type="transmembrane region" description="Helical" evidence="1">
    <location>
        <begin position="73"/>
        <end position="102"/>
    </location>
</feature>
<organism evidence="3 4">
    <name type="scientific">Halocatena marina</name>
    <dbReference type="NCBI Taxonomy" id="2934937"/>
    <lineage>
        <taxon>Archaea</taxon>
        <taxon>Methanobacteriati</taxon>
        <taxon>Methanobacteriota</taxon>
        <taxon>Stenosarchaea group</taxon>
        <taxon>Halobacteria</taxon>
        <taxon>Halobacteriales</taxon>
        <taxon>Natronomonadaceae</taxon>
        <taxon>Halocatena</taxon>
    </lineage>
</organism>
<evidence type="ECO:0000259" key="2">
    <source>
        <dbReference type="PROSITE" id="PS50850"/>
    </source>
</evidence>
<feature type="domain" description="Major facilitator superfamily (MFS) profile" evidence="2">
    <location>
        <begin position="1"/>
        <end position="264"/>
    </location>
</feature>
<reference evidence="3 4" key="1">
    <citation type="journal article" date="2019" name="Int. J. Syst. Evol. Microbiol.">
        <title>The Global Catalogue of Microorganisms (GCM) 10K type strain sequencing project: providing services to taxonomists for standard genome sequencing and annotation.</title>
        <authorList>
            <consortium name="The Broad Institute Genomics Platform"/>
            <consortium name="The Broad Institute Genome Sequencing Center for Infectious Disease"/>
            <person name="Wu L."/>
            <person name="Ma J."/>
        </authorList>
    </citation>
    <scope>NUCLEOTIDE SEQUENCE [LARGE SCALE GENOMIC DNA]</scope>
    <source>
        <strain evidence="3 4">RDMS1</strain>
    </source>
</reference>
<dbReference type="PANTHER" id="PTHR23530">
    <property type="entry name" value="TRANSPORT PROTEIN-RELATED"/>
    <property type="match status" value="1"/>
</dbReference>
<feature type="transmembrane region" description="Helical" evidence="1">
    <location>
        <begin position="222"/>
        <end position="243"/>
    </location>
</feature>
<name>A0ABD5YH13_9EURY</name>
<keyword evidence="1" id="KW-0472">Membrane</keyword>
<dbReference type="InterPro" id="IPR036259">
    <property type="entry name" value="MFS_trans_sf"/>
</dbReference>
<evidence type="ECO:0000256" key="1">
    <source>
        <dbReference type="SAM" id="Phobius"/>
    </source>
</evidence>
<keyword evidence="4" id="KW-1185">Reference proteome</keyword>
<dbReference type="RefSeq" id="WP_390204346.1">
    <property type="nucleotide sequence ID" value="NZ_JBHTAX010000001.1"/>
</dbReference>
<comment type="caution">
    <text evidence="3">The sequence shown here is derived from an EMBL/GenBank/DDBJ whole genome shotgun (WGS) entry which is preliminary data.</text>
</comment>
<dbReference type="InterPro" id="IPR053160">
    <property type="entry name" value="MFS_DHA3_Transporter"/>
</dbReference>
<dbReference type="Gene3D" id="1.20.1250.20">
    <property type="entry name" value="MFS general substrate transporter like domains"/>
    <property type="match status" value="1"/>
</dbReference>
<gene>
    <name evidence="3" type="ORF">ACFQL7_01345</name>
</gene>
<dbReference type="Pfam" id="PF07690">
    <property type="entry name" value="MFS_1"/>
    <property type="match status" value="1"/>
</dbReference>
<sequence length="264" mass="28676">MTDRSALVYRFFLYRALVAEGFVYPIITIYALAQGLTFAAVGLATGVFFLGILIGEIPTGYLGDRIGRRNSLILGAVLLSITHIGFAFAETLVAFVGLYAFWGIAATFRSGSADAWLYDILSDIEADAEEKASRDRMSEAYTHIRGRATGAFYVSAATTALVGGLLYEIQPSLPFLAAAVTTALAALVVATLPEPSVTQERESFSPAKARKALQVIVTDRRIGTFVLLSALILAVPETIEIFVQPVMLRWESVQRRLDRCIQGL</sequence>
<feature type="transmembrane region" description="Helical" evidence="1">
    <location>
        <begin position="174"/>
        <end position="192"/>
    </location>
</feature>
<evidence type="ECO:0000313" key="4">
    <source>
        <dbReference type="Proteomes" id="UP001596417"/>
    </source>
</evidence>